<protein>
    <submittedName>
        <fullName evidence="3">PEP-CTERM sorting domain-containing protein</fullName>
    </submittedName>
</protein>
<dbReference type="RefSeq" id="WP_169454732.1">
    <property type="nucleotide sequence ID" value="NZ_CP051774.1"/>
</dbReference>
<evidence type="ECO:0000313" key="4">
    <source>
        <dbReference type="Proteomes" id="UP000501812"/>
    </source>
</evidence>
<proteinExistence type="predicted"/>
<feature type="transmembrane region" description="Helical" evidence="1">
    <location>
        <begin position="269"/>
        <end position="291"/>
    </location>
</feature>
<name>A0A858RIC3_9BACT</name>
<dbReference type="NCBIfam" id="TIGR02595">
    <property type="entry name" value="PEP_CTERM"/>
    <property type="match status" value="1"/>
</dbReference>
<dbReference type="EMBL" id="CP051774">
    <property type="protein sequence ID" value="QJE96331.1"/>
    <property type="molecule type" value="Genomic_DNA"/>
</dbReference>
<dbReference type="NCBIfam" id="TIGR03382">
    <property type="entry name" value="GC_trans_RRR"/>
    <property type="match status" value="1"/>
</dbReference>
<sequence>MKLRSALLACLPALQVSAHGAVLFSDSFNRADSKNIDASLTGIVDNTGSNLTADNVYTHAWIDPASQSPLYGTPDANAANGGGSQILSNQLQLKYGAGTVNAYVNHNFTNASILTAGGFSVSLDVAGYNQTTINQGGAFGIGLTALEAASMRDAVANQNNELHMSNALGSGLPSQTGALADFWVGLRGNATIAWGSGDTVLGSLPVAAKTGTISAVFTVPDFNQGSTVGFEVFYNGTTQGTGSFLWTDNNANYIAMDGRDNTFLNLDNLVVATVPEPSALALGLFGLGALLRRRRA</sequence>
<keyword evidence="1" id="KW-0812">Transmembrane</keyword>
<keyword evidence="2" id="KW-0732">Signal</keyword>
<evidence type="ECO:0000313" key="3">
    <source>
        <dbReference type="EMBL" id="QJE96331.1"/>
    </source>
</evidence>
<reference evidence="3 4" key="1">
    <citation type="submission" date="2020-04" db="EMBL/GenBank/DDBJ databases">
        <title>Luteolibacter sp. G-1-1-1 isolated from soil.</title>
        <authorList>
            <person name="Dahal R.H."/>
        </authorList>
    </citation>
    <scope>NUCLEOTIDE SEQUENCE [LARGE SCALE GENOMIC DNA]</scope>
    <source>
        <strain evidence="3 4">G-1-1-1</strain>
    </source>
</reference>
<keyword evidence="1" id="KW-0472">Membrane</keyword>
<feature type="signal peptide" evidence="2">
    <location>
        <begin position="1"/>
        <end position="20"/>
    </location>
</feature>
<evidence type="ECO:0000256" key="1">
    <source>
        <dbReference type="SAM" id="Phobius"/>
    </source>
</evidence>
<dbReference type="Proteomes" id="UP000501812">
    <property type="component" value="Chromosome"/>
</dbReference>
<dbReference type="KEGG" id="luo:HHL09_11220"/>
<accession>A0A858RIC3</accession>
<dbReference type="InterPro" id="IPR013424">
    <property type="entry name" value="Ice-binding_C"/>
</dbReference>
<organism evidence="3 4">
    <name type="scientific">Luteolibacter luteus</name>
    <dbReference type="NCBI Taxonomy" id="2728835"/>
    <lineage>
        <taxon>Bacteria</taxon>
        <taxon>Pseudomonadati</taxon>
        <taxon>Verrucomicrobiota</taxon>
        <taxon>Verrucomicrobiia</taxon>
        <taxon>Verrucomicrobiales</taxon>
        <taxon>Verrucomicrobiaceae</taxon>
        <taxon>Luteolibacter</taxon>
    </lineage>
</organism>
<keyword evidence="1" id="KW-1133">Transmembrane helix</keyword>
<keyword evidence="4" id="KW-1185">Reference proteome</keyword>
<dbReference type="InterPro" id="IPR017756">
    <property type="entry name" value="TM_Gly-Cys-Arg_CS"/>
</dbReference>
<gene>
    <name evidence="3" type="ORF">HHL09_11220</name>
</gene>
<dbReference type="AlphaFoldDB" id="A0A858RIC3"/>
<evidence type="ECO:0000256" key="2">
    <source>
        <dbReference type="SAM" id="SignalP"/>
    </source>
</evidence>
<feature type="chain" id="PRO_5032661129" evidence="2">
    <location>
        <begin position="21"/>
        <end position="296"/>
    </location>
</feature>